<dbReference type="Gramene" id="mRNA:HanXRQr2_Chr12g0527091">
    <property type="protein sequence ID" value="CDS:HanXRQr2_Chr12g0527091.1"/>
    <property type="gene ID" value="HanXRQr2_Chr12g0527091"/>
</dbReference>
<comment type="caution">
    <text evidence="1">The sequence shown here is derived from an EMBL/GenBank/DDBJ whole genome shotgun (WGS) entry which is preliminary data.</text>
</comment>
<sequence length="54" mass="6241">MVLCDEFPDYESQKVFYVAASVRRLKALNIDVANPLQESTPKIVIMAANRWDRQ</sequence>
<gene>
    <name evidence="1" type="ORF">HanXRQr2_Chr12g0527091</name>
</gene>
<accession>A0A9K3EPW0</accession>
<dbReference type="Proteomes" id="UP000215914">
    <property type="component" value="Unassembled WGS sequence"/>
</dbReference>
<reference evidence="1" key="1">
    <citation type="journal article" date="2017" name="Nature">
        <title>The sunflower genome provides insights into oil metabolism, flowering and Asterid evolution.</title>
        <authorList>
            <person name="Badouin H."/>
            <person name="Gouzy J."/>
            <person name="Grassa C.J."/>
            <person name="Murat F."/>
            <person name="Staton S.E."/>
            <person name="Cottret L."/>
            <person name="Lelandais-Briere C."/>
            <person name="Owens G.L."/>
            <person name="Carrere S."/>
            <person name="Mayjonade B."/>
            <person name="Legrand L."/>
            <person name="Gill N."/>
            <person name="Kane N.C."/>
            <person name="Bowers J.E."/>
            <person name="Hubner S."/>
            <person name="Bellec A."/>
            <person name="Berard A."/>
            <person name="Berges H."/>
            <person name="Blanchet N."/>
            <person name="Boniface M.C."/>
            <person name="Brunel D."/>
            <person name="Catrice O."/>
            <person name="Chaidir N."/>
            <person name="Claudel C."/>
            <person name="Donnadieu C."/>
            <person name="Faraut T."/>
            <person name="Fievet G."/>
            <person name="Helmstetter N."/>
            <person name="King M."/>
            <person name="Knapp S.J."/>
            <person name="Lai Z."/>
            <person name="Le Paslier M.C."/>
            <person name="Lippi Y."/>
            <person name="Lorenzon L."/>
            <person name="Mandel J.R."/>
            <person name="Marage G."/>
            <person name="Marchand G."/>
            <person name="Marquand E."/>
            <person name="Bret-Mestries E."/>
            <person name="Morien E."/>
            <person name="Nambeesan S."/>
            <person name="Nguyen T."/>
            <person name="Pegot-Espagnet P."/>
            <person name="Pouilly N."/>
            <person name="Raftis F."/>
            <person name="Sallet E."/>
            <person name="Schiex T."/>
            <person name="Thomas J."/>
            <person name="Vandecasteele C."/>
            <person name="Vares D."/>
            <person name="Vear F."/>
            <person name="Vautrin S."/>
            <person name="Crespi M."/>
            <person name="Mangin B."/>
            <person name="Burke J.M."/>
            <person name="Salse J."/>
            <person name="Munos S."/>
            <person name="Vincourt P."/>
            <person name="Rieseberg L.H."/>
            <person name="Langlade N.B."/>
        </authorList>
    </citation>
    <scope>NUCLEOTIDE SEQUENCE</scope>
    <source>
        <tissue evidence="1">Leaves</tissue>
    </source>
</reference>
<protein>
    <submittedName>
        <fullName evidence="1">Uncharacterized protein</fullName>
    </submittedName>
</protein>
<dbReference type="EMBL" id="MNCJ02000327">
    <property type="protein sequence ID" value="KAF5776691.1"/>
    <property type="molecule type" value="Genomic_DNA"/>
</dbReference>
<proteinExistence type="predicted"/>
<organism evidence="1 2">
    <name type="scientific">Helianthus annuus</name>
    <name type="common">Common sunflower</name>
    <dbReference type="NCBI Taxonomy" id="4232"/>
    <lineage>
        <taxon>Eukaryota</taxon>
        <taxon>Viridiplantae</taxon>
        <taxon>Streptophyta</taxon>
        <taxon>Embryophyta</taxon>
        <taxon>Tracheophyta</taxon>
        <taxon>Spermatophyta</taxon>
        <taxon>Magnoliopsida</taxon>
        <taxon>eudicotyledons</taxon>
        <taxon>Gunneridae</taxon>
        <taxon>Pentapetalae</taxon>
        <taxon>asterids</taxon>
        <taxon>campanulids</taxon>
        <taxon>Asterales</taxon>
        <taxon>Asteraceae</taxon>
        <taxon>Asteroideae</taxon>
        <taxon>Heliantheae alliance</taxon>
        <taxon>Heliantheae</taxon>
        <taxon>Helianthus</taxon>
    </lineage>
</organism>
<name>A0A9K3EPW0_HELAN</name>
<evidence type="ECO:0000313" key="2">
    <source>
        <dbReference type="Proteomes" id="UP000215914"/>
    </source>
</evidence>
<evidence type="ECO:0000313" key="1">
    <source>
        <dbReference type="EMBL" id="KAF5776691.1"/>
    </source>
</evidence>
<reference evidence="1" key="2">
    <citation type="submission" date="2020-06" db="EMBL/GenBank/DDBJ databases">
        <title>Helianthus annuus Genome sequencing and assembly Release 2.</title>
        <authorList>
            <person name="Gouzy J."/>
            <person name="Langlade N."/>
            <person name="Munos S."/>
        </authorList>
    </citation>
    <scope>NUCLEOTIDE SEQUENCE</scope>
    <source>
        <tissue evidence="1">Leaves</tissue>
    </source>
</reference>
<keyword evidence="2" id="KW-1185">Reference proteome</keyword>
<dbReference type="AlphaFoldDB" id="A0A9K3EPW0"/>